<organism evidence="1 2">
    <name type="scientific">Rotaria magnacalcarata</name>
    <dbReference type="NCBI Taxonomy" id="392030"/>
    <lineage>
        <taxon>Eukaryota</taxon>
        <taxon>Metazoa</taxon>
        <taxon>Spiralia</taxon>
        <taxon>Gnathifera</taxon>
        <taxon>Rotifera</taxon>
        <taxon>Eurotatoria</taxon>
        <taxon>Bdelloidea</taxon>
        <taxon>Philodinida</taxon>
        <taxon>Philodinidae</taxon>
        <taxon>Rotaria</taxon>
    </lineage>
</organism>
<reference evidence="1" key="1">
    <citation type="submission" date="2021-02" db="EMBL/GenBank/DDBJ databases">
        <authorList>
            <person name="Nowell W R."/>
        </authorList>
    </citation>
    <scope>NUCLEOTIDE SEQUENCE</scope>
</reference>
<dbReference type="AlphaFoldDB" id="A0A8S2V731"/>
<dbReference type="Proteomes" id="UP000681720">
    <property type="component" value="Unassembled WGS sequence"/>
</dbReference>
<evidence type="ECO:0000313" key="2">
    <source>
        <dbReference type="Proteomes" id="UP000681720"/>
    </source>
</evidence>
<name>A0A8S2V731_9BILA</name>
<feature type="non-terminal residue" evidence="1">
    <location>
        <position position="1"/>
    </location>
</feature>
<gene>
    <name evidence="1" type="ORF">GIL414_LOCUS29363</name>
</gene>
<sequence>MLVRQDRLETMMRNSFANQQKIQNVLRKQKMNILLVDADANDESVVNESFQSIL</sequence>
<comment type="caution">
    <text evidence="1">The sequence shown here is derived from an EMBL/GenBank/DDBJ whole genome shotgun (WGS) entry which is preliminary data.</text>
</comment>
<protein>
    <submittedName>
        <fullName evidence="1">Uncharacterized protein</fullName>
    </submittedName>
</protein>
<dbReference type="EMBL" id="CAJOBJ010052969">
    <property type="protein sequence ID" value="CAF4382629.1"/>
    <property type="molecule type" value="Genomic_DNA"/>
</dbReference>
<accession>A0A8S2V731</accession>
<proteinExistence type="predicted"/>
<evidence type="ECO:0000313" key="1">
    <source>
        <dbReference type="EMBL" id="CAF4382629.1"/>
    </source>
</evidence>